<keyword evidence="2" id="KW-0378">Hydrolase</keyword>
<dbReference type="InterPro" id="IPR000086">
    <property type="entry name" value="NUDIX_hydrolase_dom"/>
</dbReference>
<evidence type="ECO:0000259" key="3">
    <source>
        <dbReference type="PROSITE" id="PS51462"/>
    </source>
</evidence>
<evidence type="ECO:0000256" key="2">
    <source>
        <dbReference type="ARBA" id="ARBA00022801"/>
    </source>
</evidence>
<feature type="domain" description="Nudix hydrolase" evidence="3">
    <location>
        <begin position="16"/>
        <end position="138"/>
    </location>
</feature>
<dbReference type="InterPro" id="IPR015797">
    <property type="entry name" value="NUDIX_hydrolase-like_dom_sf"/>
</dbReference>
<dbReference type="PROSITE" id="PS51462">
    <property type="entry name" value="NUDIX"/>
    <property type="match status" value="1"/>
</dbReference>
<dbReference type="CDD" id="cd02883">
    <property type="entry name" value="NUDIX_Hydrolase"/>
    <property type="match status" value="1"/>
</dbReference>
<reference evidence="4 5" key="1">
    <citation type="submission" date="2014-11" db="EMBL/GenBank/DDBJ databases">
        <title>A Rickettsiales Symbiont of Amoebae With Ancient Features.</title>
        <authorList>
            <person name="Schulz F."/>
            <person name="Martijn J."/>
            <person name="Wascher F."/>
            <person name="Kostanjsek R."/>
            <person name="Ettema T.J."/>
            <person name="Horn M."/>
        </authorList>
    </citation>
    <scope>NUCLEOTIDE SEQUENCE [LARGE SCALE GENOMIC DNA]</scope>
    <source>
        <strain evidence="4 5">UWC36</strain>
    </source>
</reference>
<evidence type="ECO:0000313" key="5">
    <source>
        <dbReference type="Proteomes" id="UP000031258"/>
    </source>
</evidence>
<name>A0A0C1QPQ8_9RICK</name>
<dbReference type="STRING" id="86105.NF27_CG01330"/>
<dbReference type="EMBL" id="JSWE01000058">
    <property type="protein sequence ID" value="KIE05953.1"/>
    <property type="molecule type" value="Genomic_DNA"/>
</dbReference>
<protein>
    <recommendedName>
        <fullName evidence="3">Nudix hydrolase domain-containing protein</fullName>
    </recommendedName>
</protein>
<keyword evidence="5" id="KW-1185">Reference proteome</keyword>
<comment type="caution">
    <text evidence="4">The sequence shown here is derived from an EMBL/GenBank/DDBJ whole genome shotgun (WGS) entry which is preliminary data.</text>
</comment>
<comment type="cofactor">
    <cofactor evidence="1">
        <name>Mg(2+)</name>
        <dbReference type="ChEBI" id="CHEBI:18420"/>
    </cofactor>
</comment>
<dbReference type="Pfam" id="PF00293">
    <property type="entry name" value="NUDIX"/>
    <property type="match status" value="1"/>
</dbReference>
<dbReference type="SUPFAM" id="SSF55811">
    <property type="entry name" value="Nudix"/>
    <property type="match status" value="1"/>
</dbReference>
<dbReference type="PANTHER" id="PTHR43046:SF14">
    <property type="entry name" value="MUTT_NUDIX FAMILY PROTEIN"/>
    <property type="match status" value="1"/>
</dbReference>
<dbReference type="PROSITE" id="PS00893">
    <property type="entry name" value="NUDIX_BOX"/>
    <property type="match status" value="1"/>
</dbReference>
<dbReference type="Proteomes" id="UP000031258">
    <property type="component" value="Unassembled WGS sequence"/>
</dbReference>
<dbReference type="PANTHER" id="PTHR43046">
    <property type="entry name" value="GDP-MANNOSE MANNOSYL HYDROLASE"/>
    <property type="match status" value="1"/>
</dbReference>
<proteinExistence type="predicted"/>
<dbReference type="GO" id="GO:0016787">
    <property type="term" value="F:hydrolase activity"/>
    <property type="evidence" value="ECO:0007669"/>
    <property type="project" value="UniProtKB-KW"/>
</dbReference>
<evidence type="ECO:0000313" key="4">
    <source>
        <dbReference type="EMBL" id="KIE05953.1"/>
    </source>
</evidence>
<dbReference type="Gene3D" id="3.90.79.10">
    <property type="entry name" value="Nucleoside Triphosphate Pyrophosphohydrolase"/>
    <property type="match status" value="1"/>
</dbReference>
<gene>
    <name evidence="4" type="ORF">NF27_CG01330</name>
</gene>
<dbReference type="AlphaFoldDB" id="A0A0C1QPQ8"/>
<organism evidence="4 5">
    <name type="scientific">Candidatus Jidaibacter acanthamoebae</name>
    <dbReference type="NCBI Taxonomy" id="86105"/>
    <lineage>
        <taxon>Bacteria</taxon>
        <taxon>Pseudomonadati</taxon>
        <taxon>Pseudomonadota</taxon>
        <taxon>Alphaproteobacteria</taxon>
        <taxon>Rickettsiales</taxon>
        <taxon>Candidatus Midichloriaceae</taxon>
        <taxon>Candidatus Jidaibacter</taxon>
    </lineage>
</organism>
<dbReference type="InterPro" id="IPR020084">
    <property type="entry name" value="NUDIX_hydrolase_CS"/>
</dbReference>
<accession>A0A0C1QPQ8</accession>
<evidence type="ECO:0000256" key="1">
    <source>
        <dbReference type="ARBA" id="ARBA00001946"/>
    </source>
</evidence>
<sequence length="142" mass="16382">MEVTNLMQQEKTYVLPKIYGKAGCIIKINGKLLAVKNAKCHKWDIPSGKPEGEELAYQTAARETYEETGLNAEPIRLLKSSGDFYIFECKIISNEPPNPQVPKEFEDEIEMAKFVEIDFFNEENVRFPEVLKDFKEVFNKVE</sequence>